<dbReference type="InterPro" id="IPR027417">
    <property type="entry name" value="P-loop_NTPase"/>
</dbReference>
<keyword evidence="8" id="KW-0238">DNA-binding</keyword>
<comment type="subcellular location">
    <subcellularLocation>
        <location evidence="1">Cytoplasm</location>
    </subcellularLocation>
</comment>
<dbReference type="EMBL" id="CABL01000009">
    <property type="protein sequence ID" value="CBH75461.1"/>
    <property type="molecule type" value="Genomic_DNA"/>
</dbReference>
<dbReference type="InterPro" id="IPR042174">
    <property type="entry name" value="RecF_2"/>
</dbReference>
<evidence type="ECO:0000256" key="2">
    <source>
        <dbReference type="ARBA" id="ARBA00008016"/>
    </source>
</evidence>
<dbReference type="GO" id="GO:0005524">
    <property type="term" value="F:ATP binding"/>
    <property type="evidence" value="ECO:0007669"/>
    <property type="project" value="UniProtKB-KW"/>
</dbReference>
<dbReference type="InterPro" id="IPR018078">
    <property type="entry name" value="DNA-binding_RecF_CS"/>
</dbReference>
<dbReference type="PANTHER" id="PTHR32182:SF0">
    <property type="entry name" value="DNA REPLICATION AND REPAIR PROTEIN RECF"/>
    <property type="match status" value="1"/>
</dbReference>
<protein>
    <recommendedName>
        <fullName evidence="3">DNA replication and repair protein RecF</fullName>
    </recommendedName>
</protein>
<dbReference type="Pfam" id="PF02463">
    <property type="entry name" value="SMC_N"/>
    <property type="match status" value="1"/>
</dbReference>
<keyword evidence="6" id="KW-0547">Nucleotide-binding</keyword>
<evidence type="ECO:0000313" key="10">
    <source>
        <dbReference type="EMBL" id="CBH75461.1"/>
    </source>
</evidence>
<gene>
    <name evidence="10" type="primary">recF</name>
    <name evidence="10" type="ORF">CARN1_0003</name>
</gene>
<dbReference type="NCBIfam" id="TIGR00611">
    <property type="entry name" value="recf"/>
    <property type="match status" value="1"/>
</dbReference>
<evidence type="ECO:0000256" key="5">
    <source>
        <dbReference type="ARBA" id="ARBA00022705"/>
    </source>
</evidence>
<dbReference type="PANTHER" id="PTHR32182">
    <property type="entry name" value="DNA REPLICATION AND REPAIR PROTEIN RECF"/>
    <property type="match status" value="1"/>
</dbReference>
<comment type="caution">
    <text evidence="10">The sequence shown here is derived from an EMBL/GenBank/DDBJ whole genome shotgun (WGS) entry which is preliminary data.</text>
</comment>
<dbReference type="PROSITE" id="PS00617">
    <property type="entry name" value="RECF_1"/>
    <property type="match status" value="1"/>
</dbReference>
<dbReference type="GO" id="GO:0005737">
    <property type="term" value="C:cytoplasm"/>
    <property type="evidence" value="ECO:0007669"/>
    <property type="project" value="UniProtKB-SubCell"/>
</dbReference>
<evidence type="ECO:0000256" key="8">
    <source>
        <dbReference type="ARBA" id="ARBA00023125"/>
    </source>
</evidence>
<organism evidence="10">
    <name type="scientific">mine drainage metagenome</name>
    <dbReference type="NCBI Taxonomy" id="410659"/>
    <lineage>
        <taxon>unclassified sequences</taxon>
        <taxon>metagenomes</taxon>
        <taxon>ecological metagenomes</taxon>
    </lineage>
</organism>
<feature type="domain" description="RecF/RecN/SMC N-terminal" evidence="9">
    <location>
        <begin position="3"/>
        <end position="344"/>
    </location>
</feature>
<keyword evidence="7" id="KW-0067">ATP-binding</keyword>
<dbReference type="GO" id="GO:0003697">
    <property type="term" value="F:single-stranded DNA binding"/>
    <property type="evidence" value="ECO:0007669"/>
    <property type="project" value="InterPro"/>
</dbReference>
<dbReference type="GO" id="GO:0000731">
    <property type="term" value="P:DNA synthesis involved in DNA repair"/>
    <property type="evidence" value="ECO:0007669"/>
    <property type="project" value="TreeGrafter"/>
</dbReference>
<comment type="similarity">
    <text evidence="2">Belongs to the RecF family.</text>
</comment>
<reference evidence="10" key="1">
    <citation type="submission" date="2009-10" db="EMBL/GenBank/DDBJ databases">
        <title>Diversity of trophic interactions inside an arsenic-rich microbial ecosystem.</title>
        <authorList>
            <person name="Bertin P.N."/>
            <person name="Heinrich-Salmeron A."/>
            <person name="Pelletier E."/>
            <person name="Goulhen-Chollet F."/>
            <person name="Arsene-Ploetze F."/>
            <person name="Gallien S."/>
            <person name="Calteau A."/>
            <person name="Vallenet D."/>
            <person name="Casiot C."/>
            <person name="Chane-Woon-Ming B."/>
            <person name="Giloteaux L."/>
            <person name="Barakat M."/>
            <person name="Bonnefoy V."/>
            <person name="Bruneel O."/>
            <person name="Chandler M."/>
            <person name="Cleiss J."/>
            <person name="Duran R."/>
            <person name="Elbaz-Poulichet F."/>
            <person name="Fonknechten N."/>
            <person name="Lauga B."/>
            <person name="Mornico D."/>
            <person name="Ortet P."/>
            <person name="Schaeffer C."/>
            <person name="Siguier P."/>
            <person name="Alexander Thil Smith A."/>
            <person name="Van Dorsselaer A."/>
            <person name="Weissenbach J."/>
            <person name="Medigue C."/>
            <person name="Le Paslier D."/>
        </authorList>
    </citation>
    <scope>NUCLEOTIDE SEQUENCE</scope>
</reference>
<evidence type="ECO:0000256" key="3">
    <source>
        <dbReference type="ARBA" id="ARBA00020170"/>
    </source>
</evidence>
<dbReference type="GO" id="GO:0006260">
    <property type="term" value="P:DNA replication"/>
    <property type="evidence" value="ECO:0007669"/>
    <property type="project" value="UniProtKB-KW"/>
</dbReference>
<evidence type="ECO:0000256" key="1">
    <source>
        <dbReference type="ARBA" id="ARBA00004496"/>
    </source>
</evidence>
<dbReference type="SUPFAM" id="SSF52540">
    <property type="entry name" value="P-loop containing nucleoside triphosphate hydrolases"/>
    <property type="match status" value="1"/>
</dbReference>
<sequence>MRITRITLANCRNYGEATIEPQAGLNVFLGRNAQGKSNLLEAIGLLGTGKSFRTSREAEIVREGFGLAAVSADAVVRSGSVTLGFTIARGERTTRKTLTINGRAVRYAHFLGKLRVVSFAPSDLALIVGAPGLRRAFLNLALAQEQPSYYTALAMYARTLRQKNALLREGPPYDEALFAIYDRTMIERGARMTFARAQYVQALAPHARAEHGRWSAGEELALGYQSAIGYEIGDDESALQERFERALESARPRERARGIALAGPHRDDLSLTLDGRSLAEYGSQGQHRTALLALKVAEYRAMAAATGEAPLLLLDDVLSELDPDRARRFLEGLGGFEQAFVTATHLEHALPGAAAFSIEAARIERVA</sequence>
<dbReference type="GO" id="GO:0006302">
    <property type="term" value="P:double-strand break repair"/>
    <property type="evidence" value="ECO:0007669"/>
    <property type="project" value="TreeGrafter"/>
</dbReference>
<keyword evidence="4" id="KW-0963">Cytoplasm</keyword>
<name>E6PG73_9ZZZZ</name>
<keyword evidence="5" id="KW-0235">DNA replication</keyword>
<dbReference type="Gene3D" id="1.20.1050.90">
    <property type="entry name" value="RecF/RecN/SMC, N-terminal domain"/>
    <property type="match status" value="1"/>
</dbReference>
<evidence type="ECO:0000256" key="6">
    <source>
        <dbReference type="ARBA" id="ARBA00022741"/>
    </source>
</evidence>
<evidence type="ECO:0000256" key="4">
    <source>
        <dbReference type="ARBA" id="ARBA00022490"/>
    </source>
</evidence>
<evidence type="ECO:0000259" key="9">
    <source>
        <dbReference type="Pfam" id="PF02463"/>
    </source>
</evidence>
<dbReference type="PROSITE" id="PS00618">
    <property type="entry name" value="RECF_2"/>
    <property type="match status" value="1"/>
</dbReference>
<dbReference type="Gene3D" id="3.40.50.300">
    <property type="entry name" value="P-loop containing nucleotide triphosphate hydrolases"/>
    <property type="match status" value="1"/>
</dbReference>
<accession>E6PG73</accession>
<evidence type="ECO:0000256" key="7">
    <source>
        <dbReference type="ARBA" id="ARBA00022840"/>
    </source>
</evidence>
<dbReference type="HAMAP" id="MF_00365">
    <property type="entry name" value="RecF"/>
    <property type="match status" value="1"/>
</dbReference>
<dbReference type="InterPro" id="IPR001238">
    <property type="entry name" value="DNA-binding_RecF"/>
</dbReference>
<dbReference type="InterPro" id="IPR003395">
    <property type="entry name" value="RecF/RecN/SMC_N"/>
</dbReference>
<proteinExistence type="inferred from homology"/>
<dbReference type="AlphaFoldDB" id="E6PG73"/>